<dbReference type="SMART" id="SM00384">
    <property type="entry name" value="AT_hook"/>
    <property type="match status" value="4"/>
</dbReference>
<evidence type="ECO:0000259" key="2">
    <source>
        <dbReference type="Pfam" id="PF00004"/>
    </source>
</evidence>
<feature type="compositionally biased region" description="Basic residues" evidence="1">
    <location>
        <begin position="749"/>
        <end position="759"/>
    </location>
</feature>
<feature type="region of interest" description="Disordered" evidence="1">
    <location>
        <begin position="434"/>
        <end position="455"/>
    </location>
</feature>
<sequence length="1694" mass="189311">MASDDNSESKSRTSSRKPNIQMNYDETQDLTLSNSSEVVDDTSWKNSLPKKLTKSEKVASEYLDIKPSKDETINNGQKLFPIFSSSPTLRPQNNSHLNISLNGQKDAKDPSIKFIKTSNEGPSIDAPEMLGVNDSCSEDKVTPQSKKRNKSHAKSYSAQVSEEQAVEILSTEAATDTINCNNDEKVLKSSKRKRGTSIKTSDTCVNTDMSCNEPSSSKVVSVKKTSIADFFQKIPSTPDRSANLKLFPIFNTSLPNKTPSPEVNQVPQKRRKINKQLVEESVKQVNASSVDKRSEIVPEDDATSDDLTSEITTPVKKVRKVSQKGRTKSVGAALLRSCSSKSATSGEDLESPSIDNGHRAEKQEIEKKKKIKESSNSVKLTITSTDKPSKVFPMFAKSPAALAKKKSIGLVNSLAKKRAEALFDTEQKKSAIPNRTKVVRKRGRPRKEQPSILLDSTEAEDLMVKEIEFGSKDKLEHLDKIESKRSSPKKEQHLASKDSTEAKEVIDLPVNEKKVSKPPKFKKKIGRPKKILSSSSSEDKEPQLDSMDSTEAEEKLDKLVNEKEVFEPLKVKKKVGRPKKVSSSSFSEDKKEPHLASVKSTEAEKMPDLPGNENEASKPLDKIKKRVGRPRKVLSSSLSEAKTSEEFPKTHKIEIEDDNVFIPNTASEKHKKAKRPRIEQDFQGSTGIKDDVETSEIKSIPNDVTEVFKTGEEKNTDDSAEVKILQKEETGEMESTSKDRAVVSESFKPKTKSSKKVKKAISSGKEIPMVEELPSKLVEIDVISNVLPEGTERVTRKSLRTRTLHNSDSSRMCLSYNEMLDDSSNDSIKSEKKKKDKILKGKRVTPSKVNEKGQPLTKKQKSVLANKNVKESTSKSSYQLKLNGNKLSETNTPTNQPKSNCEAPKKLASIFTSKVKKSAGTKVVELSDDSIEEVITETLPGKISPPTTEVKPNKAKSEDNSDPVNNVKKVYVPVKKPEEKFAFPLYSHCCQIKASETIADDEKDLDIKQTSDSAISIPVWNSIVGLTDVKTIQTPIQTDKVEVPTTDTLSSVQDDATLWTNIANDYNLKEGVTESTISELTTWLQQWKSKFNKNTRHKDKDNSSDSFSCDSNDSEGDGLSNSVILMGPPSSGKTSLVFSLANDHDFKVLEVNASSCRSGRNISHQLKEALESYHVENIKSTDANVLKEKEENSIKSKSRVHNNDSVKKPTNKGIASFFQNEKTQHTDVKDESGTQSVKNFFQASAKSKSASKSKKIDDDKSQPQALNVEVHKESSLCSISSQTIILFDDVDVVFQEDDGFWSTIRSFLKISKKPVIFTVSRNLEIVKANLDEGIQTLYLKPMVNEIAIKKIQEQFQSHNRENTNINMNLLIANCNDVRRNLLHSQFWSQQSNNQKNKINETQLNPNTFYLGSSHSSVVDLISFISDHPSSIACKLISDFHKIGYDIVHANIFSMFDASHDRETERKWPSVTKRQESGDSNSNAKTDSNDEDLWKEACKIFEFKKKALRNGSSSKDLFSFSNILEDFSFMDTLKGPYCEDTKWISLPARLRKWTSGLPMCNDDKLSCPNDLTLDASSEIQVLRMKEALKFHSKQNKPVQDRTIPVILEHPFPTYDNISGHKTEEHIEVVASAASPSLLLNKSVLNLDYLSALKIMGHDELLRQSKTGKRSNRFLHYFDSISLFLDKHQIEHILQV</sequence>
<feature type="compositionally biased region" description="Basic residues" evidence="1">
    <location>
        <begin position="516"/>
        <end position="530"/>
    </location>
</feature>
<feature type="region of interest" description="Disordered" evidence="1">
    <location>
        <begin position="83"/>
        <end position="162"/>
    </location>
</feature>
<feature type="compositionally biased region" description="Basic residues" evidence="1">
    <location>
        <begin position="316"/>
        <end position="327"/>
    </location>
</feature>
<dbReference type="GO" id="GO:0003677">
    <property type="term" value="F:DNA binding"/>
    <property type="evidence" value="ECO:0007669"/>
    <property type="project" value="InterPro"/>
</dbReference>
<feature type="compositionally biased region" description="Basic and acidic residues" evidence="1">
    <location>
        <begin position="726"/>
        <end position="742"/>
    </location>
</feature>
<feature type="region of interest" description="Disordered" evidence="1">
    <location>
        <begin position="726"/>
        <end position="763"/>
    </location>
</feature>
<feature type="region of interest" description="Disordered" evidence="1">
    <location>
        <begin position="1463"/>
        <end position="1488"/>
    </location>
</feature>
<feature type="compositionally biased region" description="Basic and acidic residues" evidence="1">
    <location>
        <begin position="356"/>
        <end position="367"/>
    </location>
</feature>
<protein>
    <recommendedName>
        <fullName evidence="2">ATPase AAA-type core domain-containing protein</fullName>
    </recommendedName>
</protein>
<feature type="compositionally biased region" description="Acidic residues" evidence="1">
    <location>
        <begin position="297"/>
        <end position="308"/>
    </location>
</feature>
<evidence type="ECO:0000313" key="4">
    <source>
        <dbReference type="Proteomes" id="UP000827092"/>
    </source>
</evidence>
<dbReference type="InterPro" id="IPR017956">
    <property type="entry name" value="AT_hook_DNA-bd_motif"/>
</dbReference>
<dbReference type="Proteomes" id="UP000827092">
    <property type="component" value="Unassembled WGS sequence"/>
</dbReference>
<dbReference type="SUPFAM" id="SSF52540">
    <property type="entry name" value="P-loop containing nucleoside triphosphate hydrolases"/>
    <property type="match status" value="1"/>
</dbReference>
<proteinExistence type="predicted"/>
<dbReference type="Pfam" id="PF00004">
    <property type="entry name" value="AAA"/>
    <property type="match status" value="1"/>
</dbReference>
<comment type="caution">
    <text evidence="3">The sequence shown here is derived from an EMBL/GenBank/DDBJ whole genome shotgun (WGS) entry which is preliminary data.</text>
</comment>
<feature type="region of interest" description="Disordered" evidence="1">
    <location>
        <begin position="666"/>
        <end position="697"/>
    </location>
</feature>
<dbReference type="InterPro" id="IPR003959">
    <property type="entry name" value="ATPase_AAA_core"/>
</dbReference>
<gene>
    <name evidence="3" type="ORF">JTE90_028119</name>
</gene>
<organism evidence="3 4">
    <name type="scientific">Oedothorax gibbosus</name>
    <dbReference type="NCBI Taxonomy" id="931172"/>
    <lineage>
        <taxon>Eukaryota</taxon>
        <taxon>Metazoa</taxon>
        <taxon>Ecdysozoa</taxon>
        <taxon>Arthropoda</taxon>
        <taxon>Chelicerata</taxon>
        <taxon>Arachnida</taxon>
        <taxon>Araneae</taxon>
        <taxon>Araneomorphae</taxon>
        <taxon>Entelegynae</taxon>
        <taxon>Araneoidea</taxon>
        <taxon>Linyphiidae</taxon>
        <taxon>Erigoninae</taxon>
        <taxon>Oedothorax</taxon>
    </lineage>
</organism>
<dbReference type="PANTHER" id="PTHR23389:SF21">
    <property type="entry name" value="ATPASE FAMILY AAA DOMAIN-CONTAINING PROTEIN 5"/>
    <property type="match status" value="1"/>
</dbReference>
<feature type="compositionally biased region" description="Polar residues" evidence="1">
    <location>
        <begin position="16"/>
        <end position="37"/>
    </location>
</feature>
<feature type="compositionally biased region" description="Basic and acidic residues" evidence="1">
    <location>
        <begin position="479"/>
        <end position="515"/>
    </location>
</feature>
<feature type="compositionally biased region" description="Polar residues" evidence="1">
    <location>
        <begin position="83"/>
        <end position="103"/>
    </location>
</feature>
<feature type="domain" description="ATPase AAA-type core" evidence="2">
    <location>
        <begin position="1123"/>
        <end position="1169"/>
    </location>
</feature>
<accession>A0AAV6VAJ9</accession>
<dbReference type="GO" id="GO:0005634">
    <property type="term" value="C:nucleus"/>
    <property type="evidence" value="ECO:0007669"/>
    <property type="project" value="TreeGrafter"/>
</dbReference>
<feature type="compositionally biased region" description="Basic residues" evidence="1">
    <location>
        <begin position="571"/>
        <end position="580"/>
    </location>
</feature>
<feature type="region of interest" description="Disordered" evidence="1">
    <location>
        <begin position="1094"/>
        <end position="1114"/>
    </location>
</feature>
<feature type="compositionally biased region" description="Basic and acidic residues" evidence="1">
    <location>
        <begin position="552"/>
        <end position="570"/>
    </location>
</feature>
<dbReference type="InterPro" id="IPR027417">
    <property type="entry name" value="P-loop_NTPase"/>
</dbReference>
<evidence type="ECO:0000256" key="1">
    <source>
        <dbReference type="SAM" id="MobiDB-lite"/>
    </source>
</evidence>
<feature type="region of interest" description="Disordered" evidence="1">
    <location>
        <begin position="284"/>
        <end position="379"/>
    </location>
</feature>
<feature type="compositionally biased region" description="Basic and acidic residues" evidence="1">
    <location>
        <begin position="1463"/>
        <end position="1476"/>
    </location>
</feature>
<dbReference type="GO" id="GO:0005524">
    <property type="term" value="F:ATP binding"/>
    <property type="evidence" value="ECO:0007669"/>
    <property type="project" value="InterPro"/>
</dbReference>
<reference evidence="3 4" key="1">
    <citation type="journal article" date="2022" name="Nat. Ecol. Evol.">
        <title>A masculinizing supergene underlies an exaggerated male reproductive morph in a spider.</title>
        <authorList>
            <person name="Hendrickx F."/>
            <person name="De Corte Z."/>
            <person name="Sonet G."/>
            <person name="Van Belleghem S.M."/>
            <person name="Kostlbacher S."/>
            <person name="Vangestel C."/>
        </authorList>
    </citation>
    <scope>NUCLEOTIDE SEQUENCE [LARGE SCALE GENOMIC DNA]</scope>
    <source>
        <strain evidence="3">W744_W776</strain>
    </source>
</reference>
<keyword evidence="4" id="KW-1185">Reference proteome</keyword>
<name>A0AAV6VAJ9_9ARAC</name>
<feature type="region of interest" description="Disordered" evidence="1">
    <location>
        <begin position="940"/>
        <end position="962"/>
    </location>
</feature>
<feature type="compositionally biased region" description="Basic residues" evidence="1">
    <location>
        <begin position="831"/>
        <end position="845"/>
    </location>
</feature>
<feature type="region of interest" description="Disordered" evidence="1">
    <location>
        <begin position="1242"/>
        <end position="1264"/>
    </location>
</feature>
<feature type="region of interest" description="Disordered" evidence="1">
    <location>
        <begin position="479"/>
        <end position="651"/>
    </location>
</feature>
<dbReference type="GO" id="GO:0061860">
    <property type="term" value="F:DNA clamp unloader activity"/>
    <property type="evidence" value="ECO:0007669"/>
    <property type="project" value="TreeGrafter"/>
</dbReference>
<dbReference type="Gene3D" id="3.40.50.300">
    <property type="entry name" value="P-loop containing nucleotide triphosphate hydrolases"/>
    <property type="match status" value="1"/>
</dbReference>
<feature type="compositionally biased region" description="Basic and acidic residues" evidence="1">
    <location>
        <begin position="642"/>
        <end position="651"/>
    </location>
</feature>
<feature type="compositionally biased region" description="Basic residues" evidence="1">
    <location>
        <begin position="623"/>
        <end position="632"/>
    </location>
</feature>
<dbReference type="PANTHER" id="PTHR23389">
    <property type="entry name" value="CHROMOSOME TRANSMISSION FIDELITY FACTOR 18"/>
    <property type="match status" value="1"/>
</dbReference>
<feature type="compositionally biased region" description="Polar residues" evidence="1">
    <location>
        <begin position="883"/>
        <end position="899"/>
    </location>
</feature>
<dbReference type="EMBL" id="JAFNEN010000132">
    <property type="protein sequence ID" value="KAG8192999.1"/>
    <property type="molecule type" value="Genomic_DNA"/>
</dbReference>
<evidence type="ECO:0000313" key="3">
    <source>
        <dbReference type="EMBL" id="KAG8192999.1"/>
    </source>
</evidence>
<dbReference type="GO" id="GO:0016887">
    <property type="term" value="F:ATP hydrolysis activity"/>
    <property type="evidence" value="ECO:0007669"/>
    <property type="project" value="InterPro"/>
</dbReference>
<feature type="region of interest" description="Disordered" evidence="1">
    <location>
        <begin position="1188"/>
        <end position="1213"/>
    </location>
</feature>
<feature type="region of interest" description="Disordered" evidence="1">
    <location>
        <begin position="1"/>
        <end position="50"/>
    </location>
</feature>
<feature type="region of interest" description="Disordered" evidence="1">
    <location>
        <begin position="883"/>
        <end position="902"/>
    </location>
</feature>
<feature type="region of interest" description="Disordered" evidence="1">
    <location>
        <begin position="791"/>
        <end position="877"/>
    </location>
</feature>